<dbReference type="Proteomes" id="UP001168821">
    <property type="component" value="Unassembled WGS sequence"/>
</dbReference>
<dbReference type="Gene3D" id="1.10.443.10">
    <property type="entry name" value="Intergrase catalytic core"/>
    <property type="match status" value="1"/>
</dbReference>
<protein>
    <submittedName>
        <fullName evidence="2">Uncharacterized protein</fullName>
    </submittedName>
</protein>
<dbReference type="SUPFAM" id="SSF56349">
    <property type="entry name" value="DNA breaking-rejoining enzymes"/>
    <property type="match status" value="1"/>
</dbReference>
<name>A0AA38IW04_9CUCU</name>
<dbReference type="AlphaFoldDB" id="A0AA38IW04"/>
<accession>A0AA38IW04</accession>
<dbReference type="InterPro" id="IPR013762">
    <property type="entry name" value="Integrase-like_cat_sf"/>
</dbReference>
<dbReference type="GO" id="GO:0003677">
    <property type="term" value="F:DNA binding"/>
    <property type="evidence" value="ECO:0007669"/>
    <property type="project" value="InterPro"/>
</dbReference>
<dbReference type="GO" id="GO:0015074">
    <property type="term" value="P:DNA integration"/>
    <property type="evidence" value="ECO:0007669"/>
    <property type="project" value="InterPro"/>
</dbReference>
<dbReference type="EMBL" id="JALNTZ010000002">
    <property type="protein sequence ID" value="KAJ3661002.1"/>
    <property type="molecule type" value="Genomic_DNA"/>
</dbReference>
<keyword evidence="1" id="KW-0233">DNA recombination</keyword>
<gene>
    <name evidence="2" type="ORF">Zmor_005426</name>
</gene>
<proteinExistence type="predicted"/>
<organism evidence="2 3">
    <name type="scientific">Zophobas morio</name>
    <dbReference type="NCBI Taxonomy" id="2755281"/>
    <lineage>
        <taxon>Eukaryota</taxon>
        <taxon>Metazoa</taxon>
        <taxon>Ecdysozoa</taxon>
        <taxon>Arthropoda</taxon>
        <taxon>Hexapoda</taxon>
        <taxon>Insecta</taxon>
        <taxon>Pterygota</taxon>
        <taxon>Neoptera</taxon>
        <taxon>Endopterygota</taxon>
        <taxon>Coleoptera</taxon>
        <taxon>Polyphaga</taxon>
        <taxon>Cucujiformia</taxon>
        <taxon>Tenebrionidae</taxon>
        <taxon>Zophobas</taxon>
    </lineage>
</organism>
<evidence type="ECO:0000313" key="3">
    <source>
        <dbReference type="Proteomes" id="UP001168821"/>
    </source>
</evidence>
<reference evidence="2" key="1">
    <citation type="journal article" date="2023" name="G3 (Bethesda)">
        <title>Whole genome assemblies of Zophobas morio and Tenebrio molitor.</title>
        <authorList>
            <person name="Kaur S."/>
            <person name="Stinson S.A."/>
            <person name="diCenzo G.C."/>
        </authorList>
    </citation>
    <scope>NUCLEOTIDE SEQUENCE</scope>
    <source>
        <strain evidence="2">QUZm001</strain>
    </source>
</reference>
<keyword evidence="3" id="KW-1185">Reference proteome</keyword>
<dbReference type="InterPro" id="IPR011010">
    <property type="entry name" value="DNA_brk_join_enz"/>
</dbReference>
<dbReference type="GO" id="GO:0006310">
    <property type="term" value="P:DNA recombination"/>
    <property type="evidence" value="ECO:0007669"/>
    <property type="project" value="UniProtKB-KW"/>
</dbReference>
<evidence type="ECO:0000256" key="1">
    <source>
        <dbReference type="ARBA" id="ARBA00023172"/>
    </source>
</evidence>
<evidence type="ECO:0000313" key="2">
    <source>
        <dbReference type="EMBL" id="KAJ3661002.1"/>
    </source>
</evidence>
<sequence>MSTEKNLTGMEQCTPPELREAAKNLEEKLLPEKSRTVYLKMYAEYKDWCAKKEVAGTSEDVLLVYFEEQSKKKKPSTLWSVYSMLRSTISLKEDIDISKYYKLVAFIKRQNAAYKPKKSSVFSRAEITKFLLEAPDNDFLSTKAIFITGLAGACRPEELCNMHMKDITIQDDIIIVNIPHTKNATSSKFVITELLWIKIVKKYFTNRPSPDMPKVLIGFRGGKPMWGDRDLSRLPFAIYASRLLLAIRRSLSMSHHRRTNQTALGGLKASYRGGVWFYFLTIL</sequence>
<comment type="caution">
    <text evidence="2">The sequence shown here is derived from an EMBL/GenBank/DDBJ whole genome shotgun (WGS) entry which is preliminary data.</text>
</comment>